<dbReference type="Pfam" id="PF09250">
    <property type="entry name" value="Prim-Pol"/>
    <property type="match status" value="1"/>
</dbReference>
<dbReference type="OrthoDB" id="3171622at2"/>
<evidence type="ECO:0000256" key="2">
    <source>
        <dbReference type="SAM" id="MobiDB-lite"/>
    </source>
</evidence>
<dbReference type="InterPro" id="IPR051620">
    <property type="entry name" value="ORF904-like_C"/>
</dbReference>
<feature type="region of interest" description="Disordered" evidence="2">
    <location>
        <begin position="519"/>
        <end position="547"/>
    </location>
</feature>
<dbReference type="CDD" id="cd04859">
    <property type="entry name" value="Prim_Pol"/>
    <property type="match status" value="1"/>
</dbReference>
<organism evidence="4 5">
    <name type="scientific">Segniliparus rugosus (strain ATCC BAA-974 / DSM 45345 / CCUG 50838 / CIP 108380 / JCM 13579 / CDC 945)</name>
    <dbReference type="NCBI Taxonomy" id="679197"/>
    <lineage>
        <taxon>Bacteria</taxon>
        <taxon>Bacillati</taxon>
        <taxon>Actinomycetota</taxon>
        <taxon>Actinomycetes</taxon>
        <taxon>Mycobacteriales</taxon>
        <taxon>Segniliparaceae</taxon>
        <taxon>Segniliparus</taxon>
    </lineage>
</organism>
<dbReference type="RefSeq" id="WP_007471155.1">
    <property type="nucleotide sequence ID" value="NZ_KI391953.1"/>
</dbReference>
<dbReference type="Pfam" id="PF13481">
    <property type="entry name" value="AAA_25"/>
    <property type="match status" value="1"/>
</dbReference>
<dbReference type="GO" id="GO:0016787">
    <property type="term" value="F:hydrolase activity"/>
    <property type="evidence" value="ECO:0007669"/>
    <property type="project" value="UniProtKB-KW"/>
</dbReference>
<keyword evidence="5" id="KW-1185">Reference proteome</keyword>
<evidence type="ECO:0000313" key="5">
    <source>
        <dbReference type="Proteomes" id="UP000004816"/>
    </source>
</evidence>
<sequence>MNEKYEGALRLAKLGWAVIPVHYVVPSTGVCSCGNADPKHSTGKHPIRGGWQNGPAATEADVYSLFMEENPRYNVGVRTGKVSGFFALDVDPRHGGDETLAALVAEHGALPATVVVRTGSGGQHYYFQLPEDFEVGNNKSYIGDGLDVRGKGGFVVAPPSASGEGGYRFESDPETTAIAPAPEWLLELLRPKANEQEAEAVVVEDLPDRDGMPESVQRRYDAYARAAVASEADLYRNAPLGRGNDALFTAACNGFEISNSPWNAVTGKDVRAALEAARVERAKWRGAGGGQTEEEFRKTVDSARNTTTGKGRRPPEEREDKQIGGDEVDDMHVLDDHVKWLLDQFVDSQDVDAAPDRRPLIKGILKANSEAWMIGLSGDFKSFVALDMAMHVACGRKWRDRKTKQGKVVYIAGEGSDGLMDRIRAWERVYDEKPERGALSFLPMPVQAAKLGDWWALVKACEQISPALIVIDTQARMTVGLDENSAKDMGIYVEAVRKLRQHTSACVLTIHHVGRNGGDARGSSALDGAQDTEIRVERDKKSSDGPLSVRISLDKQKDGSTEVSSLAKMRVVELGVDEDGDKVTSLALEPFDPFAQPKPALPDHIANLSENQGLVYEVLREFANHENGATVVEIQGWLLESPRVKKARGSISSALTALVEKDKVVRLGKTRFVLKEHTC</sequence>
<dbReference type="HOGENOM" id="CLU_404848_0_0_11"/>
<gene>
    <name evidence="4" type="ORF">HMPREF9336_02652</name>
</gene>
<feature type="compositionally biased region" description="Basic and acidic residues" evidence="2">
    <location>
        <begin position="532"/>
        <end position="543"/>
    </location>
</feature>
<name>E5XT30_SEGRC</name>
<dbReference type="AlphaFoldDB" id="E5XT30"/>
<evidence type="ECO:0000259" key="3">
    <source>
        <dbReference type="SMART" id="SM00943"/>
    </source>
</evidence>
<comment type="caution">
    <text evidence="4">The sequence shown here is derived from an EMBL/GenBank/DDBJ whole genome shotgun (WGS) entry which is preliminary data.</text>
</comment>
<feature type="region of interest" description="Disordered" evidence="2">
    <location>
        <begin position="285"/>
        <end position="324"/>
    </location>
</feature>
<feature type="compositionally biased region" description="Basic and acidic residues" evidence="2">
    <location>
        <begin position="313"/>
        <end position="324"/>
    </location>
</feature>
<dbReference type="SMART" id="SM00943">
    <property type="entry name" value="Prim-Pol"/>
    <property type="match status" value="1"/>
</dbReference>
<dbReference type="Gene3D" id="3.40.50.300">
    <property type="entry name" value="P-loop containing nucleotide triphosphate hydrolases"/>
    <property type="match status" value="1"/>
</dbReference>
<dbReference type="PANTHER" id="PTHR35372">
    <property type="entry name" value="ATP BINDING PROTEIN-RELATED"/>
    <property type="match status" value="1"/>
</dbReference>
<dbReference type="Proteomes" id="UP000004816">
    <property type="component" value="Unassembled WGS sequence"/>
</dbReference>
<accession>E5XT30</accession>
<dbReference type="eggNOG" id="COG3598">
    <property type="taxonomic scope" value="Bacteria"/>
</dbReference>
<reference evidence="4 5" key="1">
    <citation type="journal article" date="2011" name="Stand. Genomic Sci.">
        <title>High quality draft genome sequence of Segniliparus rugosus CDC 945(T)= (ATCC BAA-974(T)).</title>
        <authorList>
            <person name="Earl A.M."/>
            <person name="Desjardins C.A."/>
            <person name="Fitzgerald M.G."/>
            <person name="Arachchi H.M."/>
            <person name="Zeng Q."/>
            <person name="Mehta T."/>
            <person name="Griggs A."/>
            <person name="Birren B.W."/>
            <person name="Toney N.C."/>
            <person name="Carr J."/>
            <person name="Posey J."/>
            <person name="Butler W.R."/>
        </authorList>
    </citation>
    <scope>NUCLEOTIDE SEQUENCE [LARGE SCALE GENOMIC DNA]</scope>
    <source>
        <strain evidence="5">ATCC BAA-974 / DSM 45345 / CCUG 50838 / CIP 108380 / JCM 13579 / CDC 945</strain>
    </source>
</reference>
<proteinExistence type="predicted"/>
<dbReference type="InterPro" id="IPR015330">
    <property type="entry name" value="DNA_primase/pol_bifunc_N"/>
</dbReference>
<dbReference type="InterPro" id="IPR027417">
    <property type="entry name" value="P-loop_NTPase"/>
</dbReference>
<dbReference type="SUPFAM" id="SSF56747">
    <property type="entry name" value="Prim-pol domain"/>
    <property type="match status" value="1"/>
</dbReference>
<dbReference type="PANTHER" id="PTHR35372:SF2">
    <property type="entry name" value="SF3 HELICASE DOMAIN-CONTAINING PROTEIN"/>
    <property type="match status" value="1"/>
</dbReference>
<dbReference type="PROSITE" id="PS51257">
    <property type="entry name" value="PROKAR_LIPOPROTEIN"/>
    <property type="match status" value="1"/>
</dbReference>
<dbReference type="SUPFAM" id="SSF52540">
    <property type="entry name" value="P-loop containing nucleoside triphosphate hydrolases"/>
    <property type="match status" value="1"/>
</dbReference>
<dbReference type="EMBL" id="ACZI02000002">
    <property type="protein sequence ID" value="EFV12501.1"/>
    <property type="molecule type" value="Genomic_DNA"/>
</dbReference>
<feature type="domain" description="DNA primase/polymerase bifunctional N-terminal" evidence="3">
    <location>
        <begin position="8"/>
        <end position="185"/>
    </location>
</feature>
<dbReference type="STRING" id="679197.HMPREF9336_02652"/>
<keyword evidence="1" id="KW-0378">Hydrolase</keyword>
<evidence type="ECO:0000256" key="1">
    <source>
        <dbReference type="ARBA" id="ARBA00022801"/>
    </source>
</evidence>
<evidence type="ECO:0000313" key="4">
    <source>
        <dbReference type="EMBL" id="EFV12501.1"/>
    </source>
</evidence>
<protein>
    <recommendedName>
        <fullName evidence="3">DNA primase/polymerase bifunctional N-terminal domain-containing protein</fullName>
    </recommendedName>
</protein>